<evidence type="ECO:0000313" key="1">
    <source>
        <dbReference type="EMBL" id="KAH0462698.1"/>
    </source>
</evidence>
<proteinExistence type="predicted"/>
<name>A0AAV7H589_DENCH</name>
<reference evidence="1 2" key="1">
    <citation type="journal article" date="2021" name="Hortic Res">
        <title>Chromosome-scale assembly of the Dendrobium chrysotoxum genome enhances the understanding of orchid evolution.</title>
        <authorList>
            <person name="Zhang Y."/>
            <person name="Zhang G.Q."/>
            <person name="Zhang D."/>
            <person name="Liu X.D."/>
            <person name="Xu X.Y."/>
            <person name="Sun W.H."/>
            <person name="Yu X."/>
            <person name="Zhu X."/>
            <person name="Wang Z.W."/>
            <person name="Zhao X."/>
            <person name="Zhong W.Y."/>
            <person name="Chen H."/>
            <person name="Yin W.L."/>
            <person name="Huang T."/>
            <person name="Niu S.C."/>
            <person name="Liu Z.J."/>
        </authorList>
    </citation>
    <scope>NUCLEOTIDE SEQUENCE [LARGE SCALE GENOMIC DNA]</scope>
    <source>
        <strain evidence="1">Lindl</strain>
    </source>
</reference>
<evidence type="ECO:0000313" key="2">
    <source>
        <dbReference type="Proteomes" id="UP000775213"/>
    </source>
</evidence>
<gene>
    <name evidence="1" type="ORF">IEQ34_010273</name>
</gene>
<protein>
    <submittedName>
        <fullName evidence="1">Uncharacterized protein</fullName>
    </submittedName>
</protein>
<comment type="caution">
    <text evidence="1">The sequence shown here is derived from an EMBL/GenBank/DDBJ whole genome shotgun (WGS) entry which is preliminary data.</text>
</comment>
<organism evidence="1 2">
    <name type="scientific">Dendrobium chrysotoxum</name>
    <name type="common">Orchid</name>
    <dbReference type="NCBI Taxonomy" id="161865"/>
    <lineage>
        <taxon>Eukaryota</taxon>
        <taxon>Viridiplantae</taxon>
        <taxon>Streptophyta</taxon>
        <taxon>Embryophyta</taxon>
        <taxon>Tracheophyta</taxon>
        <taxon>Spermatophyta</taxon>
        <taxon>Magnoliopsida</taxon>
        <taxon>Liliopsida</taxon>
        <taxon>Asparagales</taxon>
        <taxon>Orchidaceae</taxon>
        <taxon>Epidendroideae</taxon>
        <taxon>Malaxideae</taxon>
        <taxon>Dendrobiinae</taxon>
        <taxon>Dendrobium</taxon>
    </lineage>
</organism>
<dbReference type="Proteomes" id="UP000775213">
    <property type="component" value="Unassembled WGS sequence"/>
</dbReference>
<keyword evidence="2" id="KW-1185">Reference proteome</keyword>
<sequence>MAVNHCFTGLEITLYTSAFAVIATPEIHSGATYPRVPRVVANTLLKSLPTSFANPKSETLGDVLRLNVTVDDTIVAFLVEIGDPPCRADGNAETRRPAEPRSFGAAAEVGAEGTVGHVVIDEEAVGIFYAEATEADKVYVLYASDGAHFRAKLAVAAAARAFEPLNGYRRGIRKRAAKNRAKTSVPKLL</sequence>
<accession>A0AAV7H589</accession>
<dbReference type="AlphaFoldDB" id="A0AAV7H589"/>
<dbReference type="EMBL" id="JAGFBR010000009">
    <property type="protein sequence ID" value="KAH0462698.1"/>
    <property type="molecule type" value="Genomic_DNA"/>
</dbReference>